<keyword evidence="2" id="KW-1185">Reference proteome</keyword>
<dbReference type="Proteomes" id="UP000631114">
    <property type="component" value="Unassembled WGS sequence"/>
</dbReference>
<organism evidence="1 2">
    <name type="scientific">Coptis chinensis</name>
    <dbReference type="NCBI Taxonomy" id="261450"/>
    <lineage>
        <taxon>Eukaryota</taxon>
        <taxon>Viridiplantae</taxon>
        <taxon>Streptophyta</taxon>
        <taxon>Embryophyta</taxon>
        <taxon>Tracheophyta</taxon>
        <taxon>Spermatophyta</taxon>
        <taxon>Magnoliopsida</taxon>
        <taxon>Ranunculales</taxon>
        <taxon>Ranunculaceae</taxon>
        <taxon>Coptidoideae</taxon>
        <taxon>Coptis</taxon>
    </lineage>
</organism>
<protein>
    <submittedName>
        <fullName evidence="1">Uncharacterized protein</fullName>
    </submittedName>
</protein>
<comment type="caution">
    <text evidence="1">The sequence shown here is derived from an EMBL/GenBank/DDBJ whole genome shotgun (WGS) entry which is preliminary data.</text>
</comment>
<dbReference type="EMBL" id="JADFTS010000008">
    <property type="protein sequence ID" value="KAF9594334.1"/>
    <property type="molecule type" value="Genomic_DNA"/>
</dbReference>
<reference evidence="1 2" key="1">
    <citation type="submission" date="2020-10" db="EMBL/GenBank/DDBJ databases">
        <title>The Coptis chinensis genome and diversification of protoberbering-type alkaloids.</title>
        <authorList>
            <person name="Wang B."/>
            <person name="Shu S."/>
            <person name="Song C."/>
            <person name="Liu Y."/>
        </authorList>
    </citation>
    <scope>NUCLEOTIDE SEQUENCE [LARGE SCALE GENOMIC DNA]</scope>
    <source>
        <strain evidence="1">HL-2020</strain>
        <tissue evidence="1">Leaf</tissue>
    </source>
</reference>
<dbReference type="SUPFAM" id="SSF56219">
    <property type="entry name" value="DNase I-like"/>
    <property type="match status" value="1"/>
</dbReference>
<evidence type="ECO:0000313" key="2">
    <source>
        <dbReference type="Proteomes" id="UP000631114"/>
    </source>
</evidence>
<dbReference type="InterPro" id="IPR036691">
    <property type="entry name" value="Endo/exonu/phosph_ase_sf"/>
</dbReference>
<proteinExistence type="predicted"/>
<accession>A0A835H9B3</accession>
<sequence>MRGSTSKDKARRVRRLIRKFRSLVVGLQETKREDCNSRFTGHIWGRKPHGWEAVPSIGRSGGMLVLWDTYRVVVEDSIKGAFSLSILCTMLESKFSWVFTAIYGPVDMADKEQLWDELIDVDGDKFTYSDHRVQPRMSRLDRFIVTPTWMEYFDDHVETALGYNLSDHRMVVLQNVNNGIGLRPFRFELMWMEKQELLGLMETWWNEDNKNGRAGYVLFKKLQHLKHQLKDWNKMHFGRFDVKIKEL</sequence>
<dbReference type="OrthoDB" id="692400at2759"/>
<name>A0A835H9B3_9MAGN</name>
<dbReference type="AlphaFoldDB" id="A0A835H9B3"/>
<gene>
    <name evidence="1" type="ORF">IFM89_030463</name>
</gene>
<evidence type="ECO:0000313" key="1">
    <source>
        <dbReference type="EMBL" id="KAF9594334.1"/>
    </source>
</evidence>